<evidence type="ECO:0000256" key="1">
    <source>
        <dbReference type="SAM" id="MobiDB-lite"/>
    </source>
</evidence>
<feature type="compositionally biased region" description="Basic and acidic residues" evidence="1">
    <location>
        <begin position="77"/>
        <end position="88"/>
    </location>
</feature>
<reference evidence="2 3" key="1">
    <citation type="journal article" date="2019" name="Commun. Biol.">
        <title>The bagworm genome reveals a unique fibroin gene that provides high tensile strength.</title>
        <authorList>
            <person name="Kono N."/>
            <person name="Nakamura H."/>
            <person name="Ohtoshi R."/>
            <person name="Tomita M."/>
            <person name="Numata K."/>
            <person name="Arakawa K."/>
        </authorList>
    </citation>
    <scope>NUCLEOTIDE SEQUENCE [LARGE SCALE GENOMIC DNA]</scope>
</reference>
<proteinExistence type="predicted"/>
<evidence type="ECO:0000313" key="3">
    <source>
        <dbReference type="Proteomes" id="UP000299102"/>
    </source>
</evidence>
<name>A0A4C1WEQ1_EUMVA</name>
<feature type="compositionally biased region" description="Low complexity" evidence="1">
    <location>
        <begin position="58"/>
        <end position="70"/>
    </location>
</feature>
<dbReference type="Proteomes" id="UP000299102">
    <property type="component" value="Unassembled WGS sequence"/>
</dbReference>
<dbReference type="AlphaFoldDB" id="A0A4C1WEQ1"/>
<organism evidence="2 3">
    <name type="scientific">Eumeta variegata</name>
    <name type="common">Bagworm moth</name>
    <name type="synonym">Eumeta japonica</name>
    <dbReference type="NCBI Taxonomy" id="151549"/>
    <lineage>
        <taxon>Eukaryota</taxon>
        <taxon>Metazoa</taxon>
        <taxon>Ecdysozoa</taxon>
        <taxon>Arthropoda</taxon>
        <taxon>Hexapoda</taxon>
        <taxon>Insecta</taxon>
        <taxon>Pterygota</taxon>
        <taxon>Neoptera</taxon>
        <taxon>Endopterygota</taxon>
        <taxon>Lepidoptera</taxon>
        <taxon>Glossata</taxon>
        <taxon>Ditrysia</taxon>
        <taxon>Tineoidea</taxon>
        <taxon>Psychidae</taxon>
        <taxon>Oiketicinae</taxon>
        <taxon>Eumeta</taxon>
    </lineage>
</organism>
<keyword evidence="3" id="KW-1185">Reference proteome</keyword>
<feature type="region of interest" description="Disordered" evidence="1">
    <location>
        <begin position="47"/>
        <end position="88"/>
    </location>
</feature>
<protein>
    <submittedName>
        <fullName evidence="2">Uncharacterized protein</fullName>
    </submittedName>
</protein>
<sequence>MRIRQESLTGAAGLVRDSPPVPEVCLSVRRPRLSLLYCRLYAGARSGPVARGRGRRGATGSSHATGGTTTDIASSEDLSRPCHIRKSD</sequence>
<accession>A0A4C1WEQ1</accession>
<gene>
    <name evidence="2" type="ORF">EVAR_98073_1</name>
</gene>
<comment type="caution">
    <text evidence="2">The sequence shown here is derived from an EMBL/GenBank/DDBJ whole genome shotgun (WGS) entry which is preliminary data.</text>
</comment>
<evidence type="ECO:0000313" key="2">
    <source>
        <dbReference type="EMBL" id="GBP48889.1"/>
    </source>
</evidence>
<dbReference type="EMBL" id="BGZK01000532">
    <property type="protein sequence ID" value="GBP48889.1"/>
    <property type="molecule type" value="Genomic_DNA"/>
</dbReference>
<feature type="region of interest" description="Disordered" evidence="1">
    <location>
        <begin position="1"/>
        <end position="21"/>
    </location>
</feature>